<name>H8H3U0_DEIGI</name>
<reference evidence="1 2" key="1">
    <citation type="journal article" date="2012" name="PLoS ONE">
        <title>Genome sequence and transcriptome analysis of the radioresistant bacterium Deinococcus gobiensis: insights into the extreme environmental adaptations.</title>
        <authorList>
            <person name="Yuan M."/>
            <person name="Chen M."/>
            <person name="Zhang W."/>
            <person name="Lu W."/>
            <person name="Wang J."/>
            <person name="Yang M."/>
            <person name="Zhao P."/>
            <person name="Tang R."/>
            <person name="Li X."/>
            <person name="Hao Y."/>
            <person name="Zhou Z."/>
            <person name="Zhan Y."/>
            <person name="Yu H."/>
            <person name="Teng C."/>
            <person name="Yan Y."/>
            <person name="Ping S."/>
            <person name="Wang Y."/>
            <person name="Lin M."/>
        </authorList>
    </citation>
    <scope>NUCLEOTIDE SEQUENCE [LARGE SCALE GENOMIC DNA]</scope>
    <source>
        <strain evidence="2">DSM 21396 / JCM 16679 / CGMCC 1.7299 / I-0</strain>
        <plasmid evidence="1">P5</plasmid>
    </source>
</reference>
<evidence type="ECO:0000313" key="1">
    <source>
        <dbReference type="EMBL" id="AFD28187.1"/>
    </source>
</evidence>
<sequence length="126" mass="14032">MEAGLVAIVGLEHSLAWPAGLVWPGVQALPTDLREWLAAVETRLTPEAQWAFCAPSTRDIEVAVALIQVQRLQSRGEMIDRMDYLTAWTNPNECSHYTIASLLGTSRETVTKVVARWRSRRSQAAD</sequence>
<dbReference type="HOGENOM" id="CLU_1977873_0_0_0"/>
<dbReference type="EMBL" id="CP002196">
    <property type="protein sequence ID" value="AFD28187.1"/>
    <property type="molecule type" value="Genomic_DNA"/>
</dbReference>
<dbReference type="InterPro" id="IPR036388">
    <property type="entry name" value="WH-like_DNA-bd_sf"/>
</dbReference>
<dbReference type="Gene3D" id="1.10.10.10">
    <property type="entry name" value="Winged helix-like DNA-binding domain superfamily/Winged helix DNA-binding domain"/>
    <property type="match status" value="1"/>
</dbReference>
<dbReference type="Proteomes" id="UP000007575">
    <property type="component" value="Plasmid P5"/>
</dbReference>
<proteinExistence type="predicted"/>
<protein>
    <submittedName>
        <fullName evidence="1">Uncharacterized protein</fullName>
    </submittedName>
</protein>
<keyword evidence="1" id="KW-0614">Plasmid</keyword>
<geneLocation type="plasmid" evidence="1 2">
    <name>P5</name>
</geneLocation>
<keyword evidence="2" id="KW-1185">Reference proteome</keyword>
<dbReference type="KEGG" id="dgo:DGo_PE0043"/>
<organism evidence="1 2">
    <name type="scientific">Deinococcus gobiensis (strain DSM 21396 / JCM 16679 / CGMCC 1.7299 / I-0)</name>
    <dbReference type="NCBI Taxonomy" id="745776"/>
    <lineage>
        <taxon>Bacteria</taxon>
        <taxon>Thermotogati</taxon>
        <taxon>Deinococcota</taxon>
        <taxon>Deinococci</taxon>
        <taxon>Deinococcales</taxon>
        <taxon>Deinococcaceae</taxon>
        <taxon>Deinococcus</taxon>
    </lineage>
</organism>
<accession>H8H3U0</accession>
<dbReference type="AlphaFoldDB" id="H8H3U0"/>
<evidence type="ECO:0000313" key="2">
    <source>
        <dbReference type="Proteomes" id="UP000007575"/>
    </source>
</evidence>
<gene>
    <name evidence="1" type="ordered locus">DGo_PE0043</name>
</gene>